<gene>
    <name evidence="11" type="ORF">METZ01_LOCUS84696</name>
</gene>
<comment type="cofactor">
    <cofactor evidence="1">
        <name>[4Fe-4S] cluster</name>
        <dbReference type="ChEBI" id="CHEBI:49883"/>
    </cofactor>
</comment>
<feature type="compositionally biased region" description="Polar residues" evidence="7">
    <location>
        <begin position="420"/>
        <end position="442"/>
    </location>
</feature>
<dbReference type="SMART" id="SM00729">
    <property type="entry name" value="Elp3"/>
    <property type="match status" value="1"/>
</dbReference>
<dbReference type="Gene3D" id="3.80.30.20">
    <property type="entry name" value="tm_1862 like domain"/>
    <property type="match status" value="1"/>
</dbReference>
<evidence type="ECO:0000256" key="5">
    <source>
        <dbReference type="ARBA" id="ARBA00023004"/>
    </source>
</evidence>
<dbReference type="SUPFAM" id="SSF102114">
    <property type="entry name" value="Radical SAM enzymes"/>
    <property type="match status" value="1"/>
</dbReference>
<dbReference type="AlphaFoldDB" id="A0A381UUK2"/>
<feature type="domain" description="TRAM" evidence="8">
    <location>
        <begin position="364"/>
        <end position="424"/>
    </location>
</feature>
<feature type="domain" description="MTTase N-terminal" evidence="9">
    <location>
        <begin position="2"/>
        <end position="118"/>
    </location>
</feature>
<dbReference type="InterPro" id="IPR002792">
    <property type="entry name" value="TRAM_dom"/>
</dbReference>
<dbReference type="InterPro" id="IPR006638">
    <property type="entry name" value="Elp3/MiaA/NifB-like_rSAM"/>
</dbReference>
<evidence type="ECO:0000256" key="4">
    <source>
        <dbReference type="ARBA" id="ARBA00022723"/>
    </source>
</evidence>
<keyword evidence="4" id="KW-0479">Metal-binding</keyword>
<dbReference type="NCBIfam" id="TIGR00089">
    <property type="entry name" value="MiaB/RimO family radical SAM methylthiotransferase"/>
    <property type="match status" value="1"/>
</dbReference>
<feature type="domain" description="Radical SAM core" evidence="10">
    <location>
        <begin position="130"/>
        <end position="361"/>
    </location>
</feature>
<evidence type="ECO:0000256" key="3">
    <source>
        <dbReference type="ARBA" id="ARBA00022691"/>
    </source>
</evidence>
<sequence length="442" mass="49305">MKSYHIWTTGCQMNKADSDRLCSALDQLGLTSSTSRTDADVVVLNTCVVRQNAEDKAVGTLTSLKPSKESNPEKIIALMGCMVGPKTETLERRFPFVDVFMRPQQYDPLIDLLSERLGIDPEGCIGPLSAAPSVSTFIPIIHGCDKFCSFCIIPYRRGRETSREISEIVYESEMLVARGVKEVTLLGQNVDSYGHDLSGSVNLSNLLSAVNEVKGIERIRFLTSHPNDMDDSIIDAVGGLEKVCEHINLPFQAGDDDILQSMRRGYTNYEYRKIIDKIRSKVPGVSLSTDVIVGFCGETDQQFKSTLQLVRDIKFDKVHSAAYSTRKGTIADRKMVDNVPAEIKKDRLRQINDEQEEISTEINSRVLGECHEVLVEGTKDGRWFGRNRNDKLVFFDSTTTAKGDMELLRIEETSPWFLQGSLNNTKDGSPDNPTSSLTVNKL</sequence>
<dbReference type="GO" id="GO:0051539">
    <property type="term" value="F:4 iron, 4 sulfur cluster binding"/>
    <property type="evidence" value="ECO:0007669"/>
    <property type="project" value="UniProtKB-KW"/>
</dbReference>
<dbReference type="InterPro" id="IPR020612">
    <property type="entry name" value="Methylthiotransferase_CS"/>
</dbReference>
<evidence type="ECO:0000256" key="2">
    <source>
        <dbReference type="ARBA" id="ARBA00022485"/>
    </source>
</evidence>
<dbReference type="PANTHER" id="PTHR43020">
    <property type="entry name" value="CDK5 REGULATORY SUBUNIT-ASSOCIATED PROTEIN 1"/>
    <property type="match status" value="1"/>
</dbReference>
<accession>A0A381UUK2</accession>
<dbReference type="Pfam" id="PF04055">
    <property type="entry name" value="Radical_SAM"/>
    <property type="match status" value="1"/>
</dbReference>
<dbReference type="SFLD" id="SFLDG01061">
    <property type="entry name" value="methylthiotransferase"/>
    <property type="match status" value="1"/>
</dbReference>
<dbReference type="InterPro" id="IPR005839">
    <property type="entry name" value="Methylthiotransferase"/>
</dbReference>
<evidence type="ECO:0008006" key="12">
    <source>
        <dbReference type="Google" id="ProtNLM"/>
    </source>
</evidence>
<dbReference type="PROSITE" id="PS51918">
    <property type="entry name" value="RADICAL_SAM"/>
    <property type="match status" value="1"/>
</dbReference>
<dbReference type="Gene3D" id="3.40.50.12160">
    <property type="entry name" value="Methylthiotransferase, N-terminal domain"/>
    <property type="match status" value="1"/>
</dbReference>
<organism evidence="11">
    <name type="scientific">marine metagenome</name>
    <dbReference type="NCBI Taxonomy" id="408172"/>
    <lineage>
        <taxon>unclassified sequences</taxon>
        <taxon>metagenomes</taxon>
        <taxon>ecological metagenomes</taxon>
    </lineage>
</organism>
<keyword evidence="3" id="KW-0949">S-adenosyl-L-methionine</keyword>
<protein>
    <recommendedName>
        <fullName evidence="12">tRNA (N6-isopentenyl adenosine(37)-C2)-methylthiotransferase MiaB</fullName>
    </recommendedName>
</protein>
<evidence type="ECO:0000313" key="11">
    <source>
        <dbReference type="EMBL" id="SVA31842.1"/>
    </source>
</evidence>
<dbReference type="InterPro" id="IPR007197">
    <property type="entry name" value="rSAM"/>
</dbReference>
<evidence type="ECO:0000259" key="8">
    <source>
        <dbReference type="PROSITE" id="PS50926"/>
    </source>
</evidence>
<reference evidence="11" key="1">
    <citation type="submission" date="2018-05" db="EMBL/GenBank/DDBJ databases">
        <authorList>
            <person name="Lanie J.A."/>
            <person name="Ng W.-L."/>
            <person name="Kazmierczak K.M."/>
            <person name="Andrzejewski T.M."/>
            <person name="Davidsen T.M."/>
            <person name="Wayne K.J."/>
            <person name="Tettelin H."/>
            <person name="Glass J.I."/>
            <person name="Rusch D."/>
            <person name="Podicherti R."/>
            <person name="Tsui H.-C.T."/>
            <person name="Winkler M.E."/>
        </authorList>
    </citation>
    <scope>NUCLEOTIDE SEQUENCE</scope>
</reference>
<dbReference type="FunFam" id="3.80.30.20:FF:000001">
    <property type="entry name" value="tRNA-2-methylthio-N(6)-dimethylallyladenosine synthase 2"/>
    <property type="match status" value="1"/>
</dbReference>
<dbReference type="Pfam" id="PF00919">
    <property type="entry name" value="UPF0004"/>
    <property type="match status" value="1"/>
</dbReference>
<dbReference type="PROSITE" id="PS01278">
    <property type="entry name" value="MTTASE_RADICAL"/>
    <property type="match status" value="1"/>
</dbReference>
<dbReference type="SFLD" id="SFLDG01082">
    <property type="entry name" value="B12-binding_domain_containing"/>
    <property type="match status" value="1"/>
</dbReference>
<keyword evidence="5" id="KW-0408">Iron</keyword>
<dbReference type="CDD" id="cd01335">
    <property type="entry name" value="Radical_SAM"/>
    <property type="match status" value="1"/>
</dbReference>
<dbReference type="InterPro" id="IPR023404">
    <property type="entry name" value="rSAM_horseshoe"/>
</dbReference>
<dbReference type="InterPro" id="IPR058240">
    <property type="entry name" value="rSAM_sf"/>
</dbReference>
<dbReference type="InterPro" id="IPR038135">
    <property type="entry name" value="Methylthiotransferase_N_sf"/>
</dbReference>
<dbReference type="SFLD" id="SFLDS00029">
    <property type="entry name" value="Radical_SAM"/>
    <property type="match status" value="1"/>
</dbReference>
<evidence type="ECO:0000256" key="6">
    <source>
        <dbReference type="ARBA" id="ARBA00023014"/>
    </source>
</evidence>
<name>A0A381UUK2_9ZZZZ</name>
<dbReference type="FunFam" id="3.40.50.12160:FF:000003">
    <property type="entry name" value="CDK5 regulatory subunit-associated protein 1"/>
    <property type="match status" value="1"/>
</dbReference>
<evidence type="ECO:0000259" key="10">
    <source>
        <dbReference type="PROSITE" id="PS51918"/>
    </source>
</evidence>
<dbReference type="GO" id="GO:0005829">
    <property type="term" value="C:cytosol"/>
    <property type="evidence" value="ECO:0007669"/>
    <property type="project" value="TreeGrafter"/>
</dbReference>
<dbReference type="InterPro" id="IPR006463">
    <property type="entry name" value="MiaB_methiolase"/>
</dbReference>
<evidence type="ECO:0000256" key="7">
    <source>
        <dbReference type="SAM" id="MobiDB-lite"/>
    </source>
</evidence>
<dbReference type="GO" id="GO:0035597">
    <property type="term" value="F:tRNA-2-methylthio-N(6)-dimethylallyladenosine(37) synthase activity"/>
    <property type="evidence" value="ECO:0007669"/>
    <property type="project" value="TreeGrafter"/>
</dbReference>
<dbReference type="NCBIfam" id="TIGR01574">
    <property type="entry name" value="miaB-methiolase"/>
    <property type="match status" value="1"/>
</dbReference>
<dbReference type="EMBL" id="UINC01007177">
    <property type="protein sequence ID" value="SVA31842.1"/>
    <property type="molecule type" value="Genomic_DNA"/>
</dbReference>
<keyword evidence="2" id="KW-0004">4Fe-4S</keyword>
<dbReference type="SFLD" id="SFLDF00273">
    <property type="entry name" value="(dimethylallyl)adenosine_tRNA"/>
    <property type="match status" value="1"/>
</dbReference>
<dbReference type="PANTHER" id="PTHR43020:SF2">
    <property type="entry name" value="MITOCHONDRIAL TRNA METHYLTHIOTRANSFERASE CDK5RAP1"/>
    <property type="match status" value="1"/>
</dbReference>
<proteinExistence type="predicted"/>
<dbReference type="PROSITE" id="PS50926">
    <property type="entry name" value="TRAM"/>
    <property type="match status" value="1"/>
</dbReference>
<dbReference type="GO" id="GO:0046872">
    <property type="term" value="F:metal ion binding"/>
    <property type="evidence" value="ECO:0007669"/>
    <property type="project" value="UniProtKB-KW"/>
</dbReference>
<evidence type="ECO:0000259" key="9">
    <source>
        <dbReference type="PROSITE" id="PS51449"/>
    </source>
</evidence>
<keyword evidence="6" id="KW-0411">Iron-sulfur</keyword>
<dbReference type="InterPro" id="IPR013848">
    <property type="entry name" value="Methylthiotransferase_N"/>
</dbReference>
<dbReference type="PROSITE" id="PS51449">
    <property type="entry name" value="MTTASE_N"/>
    <property type="match status" value="1"/>
</dbReference>
<evidence type="ECO:0000256" key="1">
    <source>
        <dbReference type="ARBA" id="ARBA00001966"/>
    </source>
</evidence>
<feature type="region of interest" description="Disordered" evidence="7">
    <location>
        <begin position="419"/>
        <end position="442"/>
    </location>
</feature>